<dbReference type="Proteomes" id="UP000460272">
    <property type="component" value="Unassembled WGS sequence"/>
</dbReference>
<organism evidence="10 11">
    <name type="scientific">Trebonia kvetii</name>
    <dbReference type="NCBI Taxonomy" id="2480626"/>
    <lineage>
        <taxon>Bacteria</taxon>
        <taxon>Bacillati</taxon>
        <taxon>Actinomycetota</taxon>
        <taxon>Actinomycetes</taxon>
        <taxon>Streptosporangiales</taxon>
        <taxon>Treboniaceae</taxon>
        <taxon>Trebonia</taxon>
    </lineage>
</organism>
<feature type="transmembrane region" description="Helical" evidence="8">
    <location>
        <begin position="163"/>
        <end position="185"/>
    </location>
</feature>
<dbReference type="SUPFAM" id="SSF103473">
    <property type="entry name" value="MFS general substrate transporter"/>
    <property type="match status" value="1"/>
</dbReference>
<feature type="transmembrane region" description="Helical" evidence="8">
    <location>
        <begin position="357"/>
        <end position="378"/>
    </location>
</feature>
<feature type="transmembrane region" description="Helical" evidence="8">
    <location>
        <begin position="95"/>
        <end position="117"/>
    </location>
</feature>
<dbReference type="InterPro" id="IPR020846">
    <property type="entry name" value="MFS_dom"/>
</dbReference>
<feature type="transmembrane region" description="Helical" evidence="8">
    <location>
        <begin position="70"/>
        <end position="89"/>
    </location>
</feature>
<dbReference type="GO" id="GO:0022857">
    <property type="term" value="F:transmembrane transporter activity"/>
    <property type="evidence" value="ECO:0007669"/>
    <property type="project" value="InterPro"/>
</dbReference>
<comment type="similarity">
    <text evidence="2">Belongs to the major facilitator superfamily.</text>
</comment>
<feature type="transmembrane region" description="Helical" evidence="8">
    <location>
        <begin position="129"/>
        <end position="151"/>
    </location>
</feature>
<gene>
    <name evidence="10" type="ORF">EAS64_37000</name>
</gene>
<evidence type="ECO:0000256" key="5">
    <source>
        <dbReference type="ARBA" id="ARBA00022692"/>
    </source>
</evidence>
<keyword evidence="3" id="KW-0813">Transport</keyword>
<evidence type="ECO:0000256" key="7">
    <source>
        <dbReference type="ARBA" id="ARBA00023136"/>
    </source>
</evidence>
<dbReference type="PROSITE" id="PS00216">
    <property type="entry name" value="SUGAR_TRANSPORT_1"/>
    <property type="match status" value="1"/>
</dbReference>
<dbReference type="OrthoDB" id="63984at2"/>
<comment type="subcellular location">
    <subcellularLocation>
        <location evidence="1">Cell membrane</location>
        <topology evidence="1">Multi-pass membrane protein</topology>
    </subcellularLocation>
</comment>
<keyword evidence="5 8" id="KW-0812">Transmembrane</keyword>
<dbReference type="InterPro" id="IPR036259">
    <property type="entry name" value="MFS_trans_sf"/>
</dbReference>
<keyword evidence="4" id="KW-1003">Cell membrane</keyword>
<feature type="transmembrane region" description="Helical" evidence="8">
    <location>
        <begin position="206"/>
        <end position="228"/>
    </location>
</feature>
<reference evidence="10 11" key="1">
    <citation type="submission" date="2018-11" db="EMBL/GenBank/DDBJ databases">
        <title>Trebonia kvetii gen.nov., sp.nov., a novel acidophilic actinobacterium, and proposal of the new actinobacterial family Treboniaceae fam. nov.</title>
        <authorList>
            <person name="Rapoport D."/>
            <person name="Sagova-Mareckova M."/>
            <person name="Sedlacek I."/>
            <person name="Provaznik J."/>
            <person name="Kralova S."/>
            <person name="Pavlinic D."/>
            <person name="Benes V."/>
            <person name="Kopecky J."/>
        </authorList>
    </citation>
    <scope>NUCLEOTIDE SEQUENCE [LARGE SCALE GENOMIC DNA]</scope>
    <source>
        <strain evidence="10 11">15Tr583</strain>
    </source>
</reference>
<sequence length="383" mass="38530">MRRVRLGLFAAGLATFALLYTPQPLLPLLSGAFRASPAGASLAMSAGTAALALAIIPVSSLSEVCGRRAVMTVSVLAAAVLGLAAAASVNLTMLVAVRVLQGFALAGVPATAMAYLAEEVDRSHLGRAMGLYVAGNAIGGLSGRIIAGILAEHGGWRVADAGVSALALGCAIAFAVVLPRSAFFTPSPLRLRALAGTLGRNLADTGLLRLYVIGFALMGAFVTVYNYLTFRLSAPPWSLSSSVIGALFTVYLAGTYTSTMAGRLADRAGRRGVLTAGVMVAIAGVALTLPASIACIVAGLVVMTAGFFAAHSVASGWVGARAPVAPAQASALYLCLYYIGSSVAGSAGGVFWARGGWAAVALFAAVLLAIALAGAVSLSSRAR</sequence>
<feature type="domain" description="Major facilitator superfamily (MFS) profile" evidence="9">
    <location>
        <begin position="1"/>
        <end position="383"/>
    </location>
</feature>
<dbReference type="Pfam" id="PF07690">
    <property type="entry name" value="MFS_1"/>
    <property type="match status" value="1"/>
</dbReference>
<dbReference type="PANTHER" id="PTHR43271:SF1">
    <property type="entry name" value="INNER MEMBRANE TRANSPORT PROTEIN YNFM"/>
    <property type="match status" value="1"/>
</dbReference>
<protein>
    <submittedName>
        <fullName evidence="10">MFS transporter</fullName>
    </submittedName>
</protein>
<name>A0A6P2BPX4_9ACTN</name>
<keyword evidence="6 8" id="KW-1133">Transmembrane helix</keyword>
<accession>A0A6P2BPX4</accession>
<dbReference type="PANTHER" id="PTHR43271">
    <property type="entry name" value="BLL2771 PROTEIN"/>
    <property type="match status" value="1"/>
</dbReference>
<keyword evidence="11" id="KW-1185">Reference proteome</keyword>
<evidence type="ECO:0000256" key="8">
    <source>
        <dbReference type="SAM" id="Phobius"/>
    </source>
</evidence>
<evidence type="ECO:0000256" key="1">
    <source>
        <dbReference type="ARBA" id="ARBA00004651"/>
    </source>
</evidence>
<evidence type="ECO:0000313" key="11">
    <source>
        <dbReference type="Proteomes" id="UP000460272"/>
    </source>
</evidence>
<comment type="caution">
    <text evidence="10">The sequence shown here is derived from an EMBL/GenBank/DDBJ whole genome shotgun (WGS) entry which is preliminary data.</text>
</comment>
<dbReference type="Gene3D" id="1.20.1250.20">
    <property type="entry name" value="MFS general substrate transporter like domains"/>
    <property type="match status" value="1"/>
</dbReference>
<evidence type="ECO:0000256" key="3">
    <source>
        <dbReference type="ARBA" id="ARBA00022448"/>
    </source>
</evidence>
<dbReference type="GO" id="GO:0005886">
    <property type="term" value="C:plasma membrane"/>
    <property type="evidence" value="ECO:0007669"/>
    <property type="project" value="UniProtKB-SubCell"/>
</dbReference>
<evidence type="ECO:0000256" key="6">
    <source>
        <dbReference type="ARBA" id="ARBA00022989"/>
    </source>
</evidence>
<evidence type="ECO:0000256" key="4">
    <source>
        <dbReference type="ARBA" id="ARBA00022475"/>
    </source>
</evidence>
<proteinExistence type="inferred from homology"/>
<feature type="transmembrane region" description="Helical" evidence="8">
    <location>
        <begin position="273"/>
        <end position="290"/>
    </location>
</feature>
<feature type="transmembrane region" description="Helical" evidence="8">
    <location>
        <begin position="37"/>
        <end position="58"/>
    </location>
</feature>
<feature type="transmembrane region" description="Helical" evidence="8">
    <location>
        <begin position="296"/>
        <end position="319"/>
    </location>
</feature>
<dbReference type="InterPro" id="IPR011701">
    <property type="entry name" value="MFS"/>
</dbReference>
<dbReference type="AlphaFoldDB" id="A0A6P2BPX4"/>
<dbReference type="PROSITE" id="PS50850">
    <property type="entry name" value="MFS"/>
    <property type="match status" value="1"/>
</dbReference>
<feature type="transmembrane region" description="Helical" evidence="8">
    <location>
        <begin position="331"/>
        <end position="351"/>
    </location>
</feature>
<evidence type="ECO:0000256" key="2">
    <source>
        <dbReference type="ARBA" id="ARBA00008335"/>
    </source>
</evidence>
<evidence type="ECO:0000259" key="9">
    <source>
        <dbReference type="PROSITE" id="PS50850"/>
    </source>
</evidence>
<dbReference type="EMBL" id="RPFW01000009">
    <property type="protein sequence ID" value="TVZ00511.1"/>
    <property type="molecule type" value="Genomic_DNA"/>
</dbReference>
<dbReference type="CDD" id="cd17324">
    <property type="entry name" value="MFS_NepI_like"/>
    <property type="match status" value="1"/>
</dbReference>
<evidence type="ECO:0000313" key="10">
    <source>
        <dbReference type="EMBL" id="TVZ00511.1"/>
    </source>
</evidence>
<keyword evidence="7 8" id="KW-0472">Membrane</keyword>
<dbReference type="InterPro" id="IPR005829">
    <property type="entry name" value="Sugar_transporter_CS"/>
</dbReference>